<feature type="non-terminal residue" evidence="1">
    <location>
        <position position="24"/>
    </location>
</feature>
<evidence type="ECO:0000313" key="1">
    <source>
        <dbReference type="EMBL" id="SVE46043.1"/>
    </source>
</evidence>
<name>A0A383DP44_9ZZZZ</name>
<protein>
    <submittedName>
        <fullName evidence="1">Uncharacterized protein</fullName>
    </submittedName>
</protein>
<dbReference type="AlphaFoldDB" id="A0A383DP44"/>
<reference evidence="1" key="1">
    <citation type="submission" date="2018-05" db="EMBL/GenBank/DDBJ databases">
        <authorList>
            <person name="Lanie J.A."/>
            <person name="Ng W.-L."/>
            <person name="Kazmierczak K.M."/>
            <person name="Andrzejewski T.M."/>
            <person name="Davidsen T.M."/>
            <person name="Wayne K.J."/>
            <person name="Tettelin H."/>
            <person name="Glass J.I."/>
            <person name="Rusch D."/>
            <person name="Podicherti R."/>
            <person name="Tsui H.-C.T."/>
            <person name="Winkler M.E."/>
        </authorList>
    </citation>
    <scope>NUCLEOTIDE SEQUENCE</scope>
</reference>
<accession>A0A383DP44</accession>
<sequence>MQIAETAGLRFWISTNPLGHGFGA</sequence>
<gene>
    <name evidence="1" type="ORF">METZ01_LOCUS498897</name>
</gene>
<organism evidence="1">
    <name type="scientific">marine metagenome</name>
    <dbReference type="NCBI Taxonomy" id="408172"/>
    <lineage>
        <taxon>unclassified sequences</taxon>
        <taxon>metagenomes</taxon>
        <taxon>ecological metagenomes</taxon>
    </lineage>
</organism>
<dbReference type="EMBL" id="UINC01218846">
    <property type="protein sequence ID" value="SVE46043.1"/>
    <property type="molecule type" value="Genomic_DNA"/>
</dbReference>
<proteinExistence type="predicted"/>